<dbReference type="EMBL" id="JBGBPQ010000032">
    <property type="protein sequence ID" value="KAL1495383.1"/>
    <property type="molecule type" value="Genomic_DNA"/>
</dbReference>
<name>A0AB34IBZ5_PRYPA</name>
<gene>
    <name evidence="2" type="ORF">AB1Y20_016752</name>
</gene>
<feature type="compositionally biased region" description="Low complexity" evidence="1">
    <location>
        <begin position="868"/>
        <end position="884"/>
    </location>
</feature>
<organism evidence="2 3">
    <name type="scientific">Prymnesium parvum</name>
    <name type="common">Toxic golden alga</name>
    <dbReference type="NCBI Taxonomy" id="97485"/>
    <lineage>
        <taxon>Eukaryota</taxon>
        <taxon>Haptista</taxon>
        <taxon>Haptophyta</taxon>
        <taxon>Prymnesiophyceae</taxon>
        <taxon>Prymnesiales</taxon>
        <taxon>Prymnesiaceae</taxon>
        <taxon>Prymnesium</taxon>
    </lineage>
</organism>
<accession>A0AB34IBZ5</accession>
<sequence>MWGNKMPCADGGGVFVVVWREAVVYEKREAVVYEKREAVVYEKREAVVYEKREAVVYEKREAVVYEKREAGVYEKREAVVYEKREAVVYEKREAVVYEKREAVVYEKREAVVYEKREAVVYEKREAGVYEKREAVVYEKREAVVYEKREAVVYEKREAVVYEKREAVVYEKREAAVYEKREAAVYEKREAVVYERCGGGCVGMRWWRRTGVPSQVPSLAATGASLAESIDPALRHVFDGAKGIDDLSHVFDATVSADMWQTRSDPAVPSLFLTSEQDEVVPAHGVLKFAALCAEQQPSRAVRVHRLRGSHVRLLMSDPVAYKQQLHLLLWEAGLDGSAAPHEADEAWQNIGGLSLRDEAPLPSEGEEDASFEGMPSHAEVERGKQREGRTQKRRWRAQEGCVRCLSEPGLRRRLLAVLLLAAAQLNGASPHAEKNSRALVHLCVRLSFSLSLSPGTRVLCRPAAAAPREACVLLLGYGGASFASLRQIDAFYASRLEGCRRVIATRPGVCWGEAAEGTLLPNAAGAGAALEAQRAAIMAAVAGCARLVVHSLSNNGHVLWLELLQSSFSSANTSSYTTTASTSTPYSSFSSANTSSYTTTASTSTPYSSFSSANTSYYTTTATTSTPYSSFSSANTSSYTTTASTSTPYSSFSSANTSSYTTTATTSTPYSSFSSANTSSYTTTATTSTPYSSFSSANTSSYTTTATTSTPYSSFSSANTSSYTTTATTSTPYSSFSSANTSSYTTTATTSTPYSSFSSANTSSYTTTATTSTPYSSFSSANTSFYTTTATTSTPYSSFSSANTSSYTTTACTSTPYSSFSSANTPPPPPLPHPIPPRLLPLFSYTTTASALPPPFTPPSPPPPPPTFSSTTTSTTAPSSSPLTHAPRHQAYAAPLRSILRALIFEGGPALASHMSAAHTERVVLQTIAAASAQLELPLVPKAGAGSFRENAAAFSRGAQVGLAACGANGDVAAAQAAMEPPVRTLFLTGPKDDVVPQEGVRHFAEALGRCTPSRVISIESLDGGHCRHLAADRAKYTSHLEQLLASTMNAE</sequence>
<keyword evidence="3" id="KW-1185">Reference proteome</keyword>
<feature type="region of interest" description="Disordered" evidence="1">
    <location>
        <begin position="818"/>
        <end position="838"/>
    </location>
</feature>
<protein>
    <recommendedName>
        <fullName evidence="4">Peptidase S9 prolyl oligopeptidase catalytic domain-containing protein</fullName>
    </recommendedName>
</protein>
<reference evidence="2 3" key="1">
    <citation type="journal article" date="2024" name="Science">
        <title>Giant polyketide synthase enzymes in the biosynthesis of giant marine polyether toxins.</title>
        <authorList>
            <person name="Fallon T.R."/>
            <person name="Shende V.V."/>
            <person name="Wierzbicki I.H."/>
            <person name="Pendleton A.L."/>
            <person name="Watervoot N.F."/>
            <person name="Auber R.P."/>
            <person name="Gonzalez D.J."/>
            <person name="Wisecaver J.H."/>
            <person name="Moore B.S."/>
        </authorList>
    </citation>
    <scope>NUCLEOTIDE SEQUENCE [LARGE SCALE GENOMIC DNA]</scope>
    <source>
        <strain evidence="2 3">12B1</strain>
    </source>
</reference>
<feature type="region of interest" description="Disordered" evidence="1">
    <location>
        <begin position="851"/>
        <end position="887"/>
    </location>
</feature>
<evidence type="ECO:0000256" key="1">
    <source>
        <dbReference type="SAM" id="MobiDB-lite"/>
    </source>
</evidence>
<evidence type="ECO:0000313" key="2">
    <source>
        <dbReference type="EMBL" id="KAL1495383.1"/>
    </source>
</evidence>
<feature type="compositionally biased region" description="Pro residues" evidence="1">
    <location>
        <begin position="852"/>
        <end position="867"/>
    </location>
</feature>
<evidence type="ECO:0000313" key="3">
    <source>
        <dbReference type="Proteomes" id="UP001515480"/>
    </source>
</evidence>
<dbReference type="AlphaFoldDB" id="A0AB34IBZ5"/>
<dbReference type="Gene3D" id="3.40.50.1820">
    <property type="entry name" value="alpha/beta hydrolase"/>
    <property type="match status" value="1"/>
</dbReference>
<dbReference type="SUPFAM" id="SSF53474">
    <property type="entry name" value="alpha/beta-Hydrolases"/>
    <property type="match status" value="1"/>
</dbReference>
<evidence type="ECO:0008006" key="4">
    <source>
        <dbReference type="Google" id="ProtNLM"/>
    </source>
</evidence>
<dbReference type="InterPro" id="IPR029058">
    <property type="entry name" value="AB_hydrolase_fold"/>
</dbReference>
<feature type="compositionally biased region" description="Basic and acidic residues" evidence="1">
    <location>
        <begin position="378"/>
        <end position="390"/>
    </location>
</feature>
<feature type="compositionally biased region" description="Pro residues" evidence="1">
    <location>
        <begin position="825"/>
        <end position="838"/>
    </location>
</feature>
<comment type="caution">
    <text evidence="2">The sequence shown here is derived from an EMBL/GenBank/DDBJ whole genome shotgun (WGS) entry which is preliminary data.</text>
</comment>
<dbReference type="Proteomes" id="UP001515480">
    <property type="component" value="Unassembled WGS sequence"/>
</dbReference>
<feature type="region of interest" description="Disordered" evidence="1">
    <location>
        <begin position="357"/>
        <end position="392"/>
    </location>
</feature>
<proteinExistence type="predicted"/>